<evidence type="ECO:0000313" key="2">
    <source>
        <dbReference type="EMBL" id="MBA6114196.1"/>
    </source>
</evidence>
<dbReference type="EMBL" id="JACGDG010000001">
    <property type="protein sequence ID" value="MBA6114196.1"/>
    <property type="molecule type" value="Genomic_DNA"/>
</dbReference>
<sequence>MMLSKINKHQLMFLLWASMDAFYIALYCVRSIARGAVPFWSDVNSGLEVVRNWGGSDALIWAGLLLQVSILVTCIGFFKYQRLVVFLAAAQIPLRIFFVVPSISVVLLVPMVMAEINSWLWLGGLLASEVIKGWSIWWFCRTS</sequence>
<keyword evidence="1" id="KW-0472">Membrane</keyword>
<organism evidence="2 3">
    <name type="scientific">Pseudomonas putida</name>
    <name type="common">Arthrobacter siderocapsulatus</name>
    <dbReference type="NCBI Taxonomy" id="303"/>
    <lineage>
        <taxon>Bacteria</taxon>
        <taxon>Pseudomonadati</taxon>
        <taxon>Pseudomonadota</taxon>
        <taxon>Gammaproteobacteria</taxon>
        <taxon>Pseudomonadales</taxon>
        <taxon>Pseudomonadaceae</taxon>
        <taxon>Pseudomonas</taxon>
    </lineage>
</organism>
<reference evidence="2 3" key="1">
    <citation type="submission" date="2020-07" db="EMBL/GenBank/DDBJ databases">
        <title>Diversity of carbapenemase encoding genes among Pseudomonas putida group clinical isolates in a tertiary Brazilian hospital.</title>
        <authorList>
            <person name="Alberto-Lei F."/>
            <person name="Nodari C.S."/>
            <person name="Streling A.P."/>
            <person name="Paulino J.T."/>
            <person name="Bessa-Neto F.O."/>
            <person name="Cayo R."/>
            <person name="Gales A.C."/>
        </authorList>
    </citation>
    <scope>NUCLEOTIDE SEQUENCE [LARGE SCALE GENOMIC DNA]</scope>
    <source>
        <strain evidence="2 3">12464</strain>
    </source>
</reference>
<proteinExistence type="predicted"/>
<gene>
    <name evidence="2" type="ORF">H4C47_00445</name>
</gene>
<feature type="transmembrane region" description="Helical" evidence="1">
    <location>
        <begin position="58"/>
        <end position="80"/>
    </location>
</feature>
<comment type="caution">
    <text evidence="2">The sequence shown here is derived from an EMBL/GenBank/DDBJ whole genome shotgun (WGS) entry which is preliminary data.</text>
</comment>
<keyword evidence="1" id="KW-0812">Transmembrane</keyword>
<keyword evidence="1" id="KW-1133">Transmembrane helix</keyword>
<accession>A0A7W2KWR7</accession>
<evidence type="ECO:0000256" key="1">
    <source>
        <dbReference type="SAM" id="Phobius"/>
    </source>
</evidence>
<feature type="transmembrane region" description="Helical" evidence="1">
    <location>
        <begin position="92"/>
        <end position="113"/>
    </location>
</feature>
<dbReference type="Proteomes" id="UP000553948">
    <property type="component" value="Unassembled WGS sequence"/>
</dbReference>
<name>A0A7W2KWR7_PSEPU</name>
<feature type="transmembrane region" description="Helical" evidence="1">
    <location>
        <begin position="12"/>
        <end position="33"/>
    </location>
</feature>
<dbReference type="AlphaFoldDB" id="A0A7W2KWR7"/>
<feature type="transmembrane region" description="Helical" evidence="1">
    <location>
        <begin position="119"/>
        <end position="140"/>
    </location>
</feature>
<evidence type="ECO:0000313" key="3">
    <source>
        <dbReference type="Proteomes" id="UP000553948"/>
    </source>
</evidence>
<protein>
    <submittedName>
        <fullName evidence="2">Uncharacterized protein</fullName>
    </submittedName>
</protein>